<keyword evidence="1 2" id="KW-0808">Transferase</keyword>
<reference evidence="2 3" key="1">
    <citation type="submission" date="2015-09" db="EMBL/GenBank/DDBJ databases">
        <authorList>
            <person name="Jackson K.R."/>
            <person name="Lunt B.L."/>
            <person name="Fisher J.N.B."/>
            <person name="Gardner A.V."/>
            <person name="Bailey M.E."/>
            <person name="Deus L.M."/>
            <person name="Earl A.S."/>
            <person name="Gibby P.D."/>
            <person name="Hartmann K.A."/>
            <person name="Liu J.E."/>
            <person name="Manci A.M."/>
            <person name="Nielsen D.A."/>
            <person name="Solomon M.B."/>
            <person name="Breakwell D.P."/>
            <person name="Burnett S.H."/>
            <person name="Grose J.H."/>
        </authorList>
    </citation>
    <scope>NUCLEOTIDE SEQUENCE [LARGE SCALE GENOMIC DNA]</scope>
    <source>
        <strain evidence="2 3">2789STDY5608636</strain>
    </source>
</reference>
<dbReference type="Gene3D" id="3.40.50.1370">
    <property type="entry name" value="Aspartate/ornithine carbamoyltransferase"/>
    <property type="match status" value="1"/>
</dbReference>
<dbReference type="EC" id="2.1.3.2" evidence="2"/>
<dbReference type="GO" id="GO:0016597">
    <property type="term" value="F:amino acid binding"/>
    <property type="evidence" value="ECO:0007669"/>
    <property type="project" value="InterPro"/>
</dbReference>
<protein>
    <submittedName>
        <fullName evidence="2">Aspartate carbamoyltransferase</fullName>
        <ecNumber evidence="2">2.1.3.2</ecNumber>
    </submittedName>
</protein>
<evidence type="ECO:0000256" key="1">
    <source>
        <dbReference type="ARBA" id="ARBA00022679"/>
    </source>
</evidence>
<dbReference type="OrthoDB" id="9774690at2"/>
<evidence type="ECO:0000313" key="2">
    <source>
        <dbReference type="EMBL" id="CUI93541.1"/>
    </source>
</evidence>
<name>A0A0M7GDR2_9BORD</name>
<proteinExistence type="predicted"/>
<sequence>MFNPQLSPRGELLHFLSTEGLSKRLLESLLDSHGGGAALAGREVCLIGPDGAAIQALEQAALALGAATRRLSAPPAVSQADIHVLRHHASGAAHALAARLPRVLNAGDGWHARPLTALADLQAIRQAKGGFTALRVAFIGDFAHSGRGRSLAHALTTLGAPELRAAGPRALLPEGLPQLGVRACESLDEAVDGADVVVDLGLGEAALPLLPSAEDYARRWTLGAGAPGVLRLGPPDSRRLQAVSMAVFRQLAAGAP</sequence>
<gene>
    <name evidence="2" type="primary">pyrB_2</name>
    <name evidence="2" type="ORF">ERS370011_02928</name>
</gene>
<dbReference type="SUPFAM" id="SSF53671">
    <property type="entry name" value="Aspartate/ornithine carbamoyltransferase"/>
    <property type="match status" value="1"/>
</dbReference>
<dbReference type="EMBL" id="CYTV01000008">
    <property type="protein sequence ID" value="CUI93541.1"/>
    <property type="molecule type" value="Genomic_DNA"/>
</dbReference>
<dbReference type="AlphaFoldDB" id="A0A0M7GDR2"/>
<dbReference type="Proteomes" id="UP000053096">
    <property type="component" value="Unassembled WGS sequence"/>
</dbReference>
<evidence type="ECO:0000313" key="3">
    <source>
        <dbReference type="Proteomes" id="UP000053096"/>
    </source>
</evidence>
<dbReference type="GO" id="GO:0004070">
    <property type="term" value="F:aspartate carbamoyltransferase activity"/>
    <property type="evidence" value="ECO:0007669"/>
    <property type="project" value="UniProtKB-EC"/>
</dbReference>
<organism evidence="2 3">
    <name type="scientific">Bordetella pseudohinzii</name>
    <dbReference type="NCBI Taxonomy" id="1331258"/>
    <lineage>
        <taxon>Bacteria</taxon>
        <taxon>Pseudomonadati</taxon>
        <taxon>Pseudomonadota</taxon>
        <taxon>Betaproteobacteria</taxon>
        <taxon>Burkholderiales</taxon>
        <taxon>Alcaligenaceae</taxon>
        <taxon>Bordetella</taxon>
    </lineage>
</organism>
<dbReference type="RefSeq" id="WP_082149598.1">
    <property type="nucleotide sequence ID" value="NZ_CBCSJN010000016.1"/>
</dbReference>
<accession>A0A0M7GDR2</accession>
<dbReference type="InterPro" id="IPR036901">
    <property type="entry name" value="Asp/Orn_carbamoylTrfase_sf"/>
</dbReference>
<dbReference type="GO" id="GO:0006520">
    <property type="term" value="P:amino acid metabolic process"/>
    <property type="evidence" value="ECO:0007669"/>
    <property type="project" value="InterPro"/>
</dbReference>